<dbReference type="InterPro" id="IPR050237">
    <property type="entry name" value="ATP-dep_AMP-bd_enzyme"/>
</dbReference>
<sequence length="516" mass="54756">MSRRTMALATAPAEAARRHPGASLYLDRPLDLFPAAGTELSFVDFRDRVDQAAGLLAAAGVGAGGRVVIVKRPNFDVPLLAFACARLGAVPVLVHDAVGAASLGALVRTAEPVAIVTDAAIEAGGTLAEVAADAAPRWYVGDAGAHGRSLGDLSPAPLPALAVPPQDSPQLVTHSSGTTGVPKLVVHSVRSFAGHAKPQVMIGRVLRVNDPLLMCLSPVHARSMSGMLAILALGVPLGFMVDPEPANAAAMMARVRPGLLETVPNVFIRWEEVAEQRPELFAGVRMFLSSFDAAHPRTINTLLRVAKPKARYLQAYGQSETGPVTVKLHRLGGGCEDGRCVGKPVFGHTRIRISDEDGDTSLGKQTPGAIFARSGGITPSYIGYPDQRKNGWWAMGDYGMVSKKGCLHLYDRLVDRASGVDSLLATEDHILESIPQLTEAVLIPVEDGPPVPLVCTRGDLPLDPVAWAAATKELPPLADPVHCRWDDIPHTATWKVKRLEVARRLAAGELARLAER</sequence>
<dbReference type="Gene3D" id="3.40.50.12780">
    <property type="entry name" value="N-terminal domain of ligase-like"/>
    <property type="match status" value="1"/>
</dbReference>
<dbReference type="InterPro" id="IPR042099">
    <property type="entry name" value="ANL_N_sf"/>
</dbReference>
<evidence type="ECO:0000313" key="3">
    <source>
        <dbReference type="Proteomes" id="UP000509303"/>
    </source>
</evidence>
<protein>
    <submittedName>
        <fullName evidence="2">Acyl--CoA ligase</fullName>
    </submittedName>
</protein>
<dbReference type="InterPro" id="IPR000873">
    <property type="entry name" value="AMP-dep_synth/lig_dom"/>
</dbReference>
<accession>A0A7H8N5Y6</accession>
<gene>
    <name evidence="2" type="ORF">HUT08_09390</name>
</gene>
<dbReference type="PANTHER" id="PTHR43767">
    <property type="entry name" value="LONG-CHAIN-FATTY-ACID--COA LIGASE"/>
    <property type="match status" value="1"/>
</dbReference>
<dbReference type="InterPro" id="IPR020845">
    <property type="entry name" value="AMP-binding_CS"/>
</dbReference>
<dbReference type="Proteomes" id="UP000509303">
    <property type="component" value="Chromosome"/>
</dbReference>
<dbReference type="PANTHER" id="PTHR43767:SF1">
    <property type="entry name" value="NONRIBOSOMAL PEPTIDE SYNTHASE PES1 (EUROFUNG)-RELATED"/>
    <property type="match status" value="1"/>
</dbReference>
<dbReference type="EMBL" id="CP054929">
    <property type="protein sequence ID" value="QKW49736.1"/>
    <property type="molecule type" value="Genomic_DNA"/>
</dbReference>
<feature type="domain" description="AMP-dependent synthetase/ligase" evidence="1">
    <location>
        <begin position="14"/>
        <end position="381"/>
    </location>
</feature>
<keyword evidence="3" id="KW-1185">Reference proteome</keyword>
<dbReference type="AlphaFoldDB" id="A0A7H8N5Y6"/>
<keyword evidence="2" id="KW-0436">Ligase</keyword>
<organism evidence="2 3">
    <name type="scientific">Streptomyces buecherae</name>
    <dbReference type="NCBI Taxonomy" id="2763006"/>
    <lineage>
        <taxon>Bacteria</taxon>
        <taxon>Bacillati</taxon>
        <taxon>Actinomycetota</taxon>
        <taxon>Actinomycetes</taxon>
        <taxon>Kitasatosporales</taxon>
        <taxon>Streptomycetaceae</taxon>
        <taxon>Streptomyces</taxon>
    </lineage>
</organism>
<evidence type="ECO:0000313" key="2">
    <source>
        <dbReference type="EMBL" id="QKW49736.1"/>
    </source>
</evidence>
<evidence type="ECO:0000259" key="1">
    <source>
        <dbReference type="Pfam" id="PF00501"/>
    </source>
</evidence>
<dbReference type="RefSeq" id="WP_176161470.1">
    <property type="nucleotide sequence ID" value="NZ_CP054929.1"/>
</dbReference>
<reference evidence="2 3" key="1">
    <citation type="submission" date="2020-06" db="EMBL/GenBank/DDBJ databases">
        <title>Genome mining for natural products.</title>
        <authorList>
            <person name="Zhang B."/>
            <person name="Shi J."/>
            <person name="Ge H."/>
        </authorList>
    </citation>
    <scope>NUCLEOTIDE SEQUENCE [LARGE SCALE GENOMIC DNA]</scope>
    <source>
        <strain evidence="2 3">NA00687</strain>
    </source>
</reference>
<dbReference type="GO" id="GO:0016874">
    <property type="term" value="F:ligase activity"/>
    <property type="evidence" value="ECO:0007669"/>
    <property type="project" value="UniProtKB-KW"/>
</dbReference>
<dbReference type="SUPFAM" id="SSF56801">
    <property type="entry name" value="Acetyl-CoA synthetase-like"/>
    <property type="match status" value="1"/>
</dbReference>
<proteinExistence type="predicted"/>
<name>A0A7H8N5Y6_9ACTN</name>
<dbReference type="Pfam" id="PF00501">
    <property type="entry name" value="AMP-binding"/>
    <property type="match status" value="1"/>
</dbReference>
<dbReference type="PROSITE" id="PS00455">
    <property type="entry name" value="AMP_BINDING"/>
    <property type="match status" value="1"/>
</dbReference>